<dbReference type="AlphaFoldDB" id="A0A177CHL7"/>
<dbReference type="InterPro" id="IPR027417">
    <property type="entry name" value="P-loop_NTPase"/>
</dbReference>
<dbReference type="Gene3D" id="3.40.50.300">
    <property type="entry name" value="P-loop containing nucleotide triphosphate hydrolases"/>
    <property type="match status" value="1"/>
</dbReference>
<reference evidence="1 2" key="1">
    <citation type="submission" date="2016-05" db="EMBL/GenBank/DDBJ databases">
        <title>Comparative analysis of secretome profiles of manganese(II)-oxidizing ascomycete fungi.</title>
        <authorList>
            <consortium name="DOE Joint Genome Institute"/>
            <person name="Zeiner C.A."/>
            <person name="Purvine S.O."/>
            <person name="Zink E.M."/>
            <person name="Wu S."/>
            <person name="Pasa-Tolic L."/>
            <person name="Chaput D.L."/>
            <person name="Haridas S."/>
            <person name="Grigoriev I.V."/>
            <person name="Santelli C.M."/>
            <person name="Hansel C.M."/>
        </authorList>
    </citation>
    <scope>NUCLEOTIDE SEQUENCE [LARGE SCALE GENOMIC DNA]</scope>
    <source>
        <strain evidence="1 2">AP3s5-JAC2a</strain>
    </source>
</reference>
<dbReference type="EMBL" id="KV441552">
    <property type="protein sequence ID" value="OAG06290.1"/>
    <property type="molecule type" value="Genomic_DNA"/>
</dbReference>
<organism evidence="1 2">
    <name type="scientific">Paraphaeosphaeria sporulosa</name>
    <dbReference type="NCBI Taxonomy" id="1460663"/>
    <lineage>
        <taxon>Eukaryota</taxon>
        <taxon>Fungi</taxon>
        <taxon>Dikarya</taxon>
        <taxon>Ascomycota</taxon>
        <taxon>Pezizomycotina</taxon>
        <taxon>Dothideomycetes</taxon>
        <taxon>Pleosporomycetidae</taxon>
        <taxon>Pleosporales</taxon>
        <taxon>Massarineae</taxon>
        <taxon>Didymosphaeriaceae</taxon>
        <taxon>Paraphaeosphaeria</taxon>
    </lineage>
</organism>
<proteinExistence type="predicted"/>
<evidence type="ECO:0000313" key="2">
    <source>
        <dbReference type="Proteomes" id="UP000077069"/>
    </source>
</evidence>
<keyword evidence="2" id="KW-1185">Reference proteome</keyword>
<evidence type="ECO:0008006" key="3">
    <source>
        <dbReference type="Google" id="ProtNLM"/>
    </source>
</evidence>
<gene>
    <name evidence="1" type="ORF">CC84DRAFT_1164594</name>
</gene>
<dbReference type="RefSeq" id="XP_018036655.1">
    <property type="nucleotide sequence ID" value="XM_018178518.1"/>
</dbReference>
<dbReference type="InParanoid" id="A0A177CHL7"/>
<name>A0A177CHL7_9PLEO</name>
<dbReference type="GeneID" id="28762004"/>
<accession>A0A177CHL7</accession>
<evidence type="ECO:0000313" key="1">
    <source>
        <dbReference type="EMBL" id="OAG06290.1"/>
    </source>
</evidence>
<protein>
    <recommendedName>
        <fullName evidence="3">NB-ARC domain-containing protein</fullName>
    </recommendedName>
</protein>
<dbReference type="STRING" id="1460663.A0A177CHL7"/>
<dbReference type="Proteomes" id="UP000077069">
    <property type="component" value="Unassembled WGS sequence"/>
</dbReference>
<sequence length="135" mass="15199">MEIDAALRECLRWLSLDTNQHWLLVFDNVDRHHNDQNDTQANNVRTPPQRRAGSVLITSRLACLQRLGSGLKLGIVEREQASAILETNAVRTIEGKIYGLFRGIEGKGLTLVDADIILKQLTRIPLALTQARLYI</sequence>
<dbReference type="OrthoDB" id="674604at2759"/>